<keyword evidence="1" id="KW-0732">Signal</keyword>
<feature type="signal peptide" evidence="1">
    <location>
        <begin position="1"/>
        <end position="21"/>
    </location>
</feature>
<feature type="chain" id="PRO_5013341044" description="Outer membrane protein beta-barrel domain-containing protein" evidence="1">
    <location>
        <begin position="22"/>
        <end position="208"/>
    </location>
</feature>
<accession>A0A1T4LNT9</accession>
<proteinExistence type="predicted"/>
<name>A0A1T4LNT9_9PORP</name>
<reference evidence="3" key="1">
    <citation type="submission" date="2017-02" db="EMBL/GenBank/DDBJ databases">
        <authorList>
            <person name="Varghese N."/>
            <person name="Submissions S."/>
        </authorList>
    </citation>
    <scope>NUCLEOTIDE SEQUENCE [LARGE SCALE GENOMIC DNA]</scope>
    <source>
        <strain evidence="3">ATCC 51356</strain>
    </source>
</reference>
<evidence type="ECO:0000313" key="3">
    <source>
        <dbReference type="Proteomes" id="UP000190121"/>
    </source>
</evidence>
<dbReference type="Proteomes" id="UP000190121">
    <property type="component" value="Unassembled WGS sequence"/>
</dbReference>
<evidence type="ECO:0000313" key="2">
    <source>
        <dbReference type="EMBL" id="SJZ56390.1"/>
    </source>
</evidence>
<dbReference type="OrthoDB" id="1012798at2"/>
<evidence type="ECO:0008006" key="4">
    <source>
        <dbReference type="Google" id="ProtNLM"/>
    </source>
</evidence>
<evidence type="ECO:0000256" key="1">
    <source>
        <dbReference type="SAM" id="SignalP"/>
    </source>
</evidence>
<organism evidence="2 3">
    <name type="scientific">Porphyromonas circumdentaria</name>
    <dbReference type="NCBI Taxonomy" id="29524"/>
    <lineage>
        <taxon>Bacteria</taxon>
        <taxon>Pseudomonadati</taxon>
        <taxon>Bacteroidota</taxon>
        <taxon>Bacteroidia</taxon>
        <taxon>Bacteroidales</taxon>
        <taxon>Porphyromonadaceae</taxon>
        <taxon>Porphyromonas</taxon>
    </lineage>
</organism>
<dbReference type="RefSeq" id="WP_143742586.1">
    <property type="nucleotide sequence ID" value="NZ_FUXE01000004.1"/>
</dbReference>
<protein>
    <recommendedName>
        <fullName evidence="4">Outer membrane protein beta-barrel domain-containing protein</fullName>
    </recommendedName>
</protein>
<keyword evidence="3" id="KW-1185">Reference proteome</keyword>
<sequence>MKKVSILIIAIIALVTSYAQAQNKQSSNWNISLGVGASSSEAMNLGFAQGAQIGYSVGVFEFGASFSHAFAQTPSSTKRHGLGYWNEGREASVQISQGSENQKREFSSANTSSFNLYVGINPLKWIKDNKRNNLTLALLAGIGAYDSSFMIDDPKGQTVDVRYGTLWSYGARCSYEYMLTSRVGLGLSATYDMAQQNFYGLTNVSVHF</sequence>
<gene>
    <name evidence="2" type="ORF">SAMN02745171_00465</name>
</gene>
<dbReference type="AlphaFoldDB" id="A0A1T4LNT9"/>
<dbReference type="EMBL" id="FUXE01000004">
    <property type="protein sequence ID" value="SJZ56390.1"/>
    <property type="molecule type" value="Genomic_DNA"/>
</dbReference>